<dbReference type="Proteomes" id="UP001497516">
    <property type="component" value="Chromosome 6"/>
</dbReference>
<dbReference type="AlphaFoldDB" id="A0AAV2FL83"/>
<reference evidence="1 2" key="1">
    <citation type="submission" date="2024-04" db="EMBL/GenBank/DDBJ databases">
        <authorList>
            <person name="Fracassetti M."/>
        </authorList>
    </citation>
    <scope>NUCLEOTIDE SEQUENCE [LARGE SCALE GENOMIC DNA]</scope>
</reference>
<name>A0AAV2FL83_9ROSI</name>
<gene>
    <name evidence="1" type="ORF">LTRI10_LOCUS38658</name>
</gene>
<proteinExistence type="predicted"/>
<evidence type="ECO:0000313" key="1">
    <source>
        <dbReference type="EMBL" id="CAL1398425.1"/>
    </source>
</evidence>
<accession>A0AAV2FL83</accession>
<evidence type="ECO:0000313" key="2">
    <source>
        <dbReference type="Proteomes" id="UP001497516"/>
    </source>
</evidence>
<protein>
    <submittedName>
        <fullName evidence="1">Uncharacterized protein</fullName>
    </submittedName>
</protein>
<organism evidence="1 2">
    <name type="scientific">Linum trigynum</name>
    <dbReference type="NCBI Taxonomy" id="586398"/>
    <lineage>
        <taxon>Eukaryota</taxon>
        <taxon>Viridiplantae</taxon>
        <taxon>Streptophyta</taxon>
        <taxon>Embryophyta</taxon>
        <taxon>Tracheophyta</taxon>
        <taxon>Spermatophyta</taxon>
        <taxon>Magnoliopsida</taxon>
        <taxon>eudicotyledons</taxon>
        <taxon>Gunneridae</taxon>
        <taxon>Pentapetalae</taxon>
        <taxon>rosids</taxon>
        <taxon>fabids</taxon>
        <taxon>Malpighiales</taxon>
        <taxon>Linaceae</taxon>
        <taxon>Linum</taxon>
    </lineage>
</organism>
<dbReference type="EMBL" id="OZ034819">
    <property type="protein sequence ID" value="CAL1398425.1"/>
    <property type="molecule type" value="Genomic_DNA"/>
</dbReference>
<sequence>MDLWIIASATARQKLDYSILLSSHLLPAGDEHFQGLLSFGSIITHMLINLGIDLSELQSVSSTMYVSALNVLMVLDLPTDVSPPPQPSASILGPRPEPTYVKKTQYAGETSNAGGLVFTVSDGNSSSNNFAASAP</sequence>
<keyword evidence="2" id="KW-1185">Reference proteome</keyword>